<feature type="domain" description="ABC3 transporter permease C-terminal" evidence="8">
    <location>
        <begin position="298"/>
        <end position="411"/>
    </location>
</feature>
<sequence length="417" mass="42687">MRRVSVGGAELVAPRLRLRDLARESLLSIGGQPARSLLTAIGTVLGAAAFVATLGLSSTMSQQVSSTFDLQRATEVTVRAATEAERGAAGADGNRGTVASWLREDAMRRLGTLAGVESAGRRVRLSETVINRFAEPGSVVTSAAVTGVDSGALAGIDPRVVHGRTFGAFHDRTGAPVVMLSGSVARELGVSRAGMSVFINSRAFTVVGIFDDVASRPETLLSVVMPFEAARLLTAANRGATTYDVIVKTEPGAAQQVGRQAPLVLAPHAPDSVRAIAPPDPRSLRMAIEGDVRQLSLILSVVALAIGAVSIGNAATAGIAARIPEIGLRRAMGAKRSHVFTQLLGETTLLGTLGGVIGALLGLLVTVGASLANGWQPVVDLRAALLAAAGGAVAGLLAGLVPALRAMRIPPVAALQR</sequence>
<dbReference type="InterPro" id="IPR025857">
    <property type="entry name" value="MacB_PCD"/>
</dbReference>
<dbReference type="GO" id="GO:0022857">
    <property type="term" value="F:transmembrane transporter activity"/>
    <property type="evidence" value="ECO:0007669"/>
    <property type="project" value="TreeGrafter"/>
</dbReference>
<evidence type="ECO:0000256" key="2">
    <source>
        <dbReference type="ARBA" id="ARBA00022475"/>
    </source>
</evidence>
<dbReference type="Pfam" id="PF02687">
    <property type="entry name" value="FtsX"/>
    <property type="match status" value="1"/>
</dbReference>
<evidence type="ECO:0000313" key="10">
    <source>
        <dbReference type="EMBL" id="ETA66553.1"/>
    </source>
</evidence>
<protein>
    <submittedName>
        <fullName evidence="10">ABC-type antimicrobial peptide transport system, permease component</fullName>
    </submittedName>
</protein>
<comment type="caution">
    <text evidence="10">The sequence shown here is derived from an EMBL/GenBank/DDBJ whole genome shotgun (WGS) entry which is preliminary data.</text>
</comment>
<evidence type="ECO:0000256" key="6">
    <source>
        <dbReference type="ARBA" id="ARBA00038076"/>
    </source>
</evidence>
<dbReference type="PANTHER" id="PTHR30572">
    <property type="entry name" value="MEMBRANE COMPONENT OF TRANSPORTER-RELATED"/>
    <property type="match status" value="1"/>
</dbReference>
<comment type="subcellular location">
    <subcellularLocation>
        <location evidence="1">Cell membrane</location>
        <topology evidence="1">Multi-pass membrane protein</topology>
    </subcellularLocation>
</comment>
<evidence type="ECO:0000256" key="1">
    <source>
        <dbReference type="ARBA" id="ARBA00004651"/>
    </source>
</evidence>
<proteinExistence type="inferred from homology"/>
<feature type="transmembrane region" description="Helical" evidence="7">
    <location>
        <begin position="37"/>
        <end position="56"/>
    </location>
</feature>
<feature type="transmembrane region" description="Helical" evidence="7">
    <location>
        <begin position="383"/>
        <end position="404"/>
    </location>
</feature>
<keyword evidence="3 7" id="KW-0812">Transmembrane</keyword>
<comment type="similarity">
    <text evidence="6">Belongs to the ABC-4 integral membrane protein family.</text>
</comment>
<reference evidence="10 11" key="1">
    <citation type="submission" date="2013-08" db="EMBL/GenBank/DDBJ databases">
        <authorList>
            <consortium name="DOE Joint Genome Institute"/>
            <person name="Klenk H.-P."/>
            <person name="Huntemann M."/>
            <person name="Han J."/>
            <person name="Chen A."/>
            <person name="Kyrpides N."/>
            <person name="Mavromatis K."/>
            <person name="Markowitz V."/>
            <person name="Palaniappan K."/>
            <person name="Ivanova N."/>
            <person name="Schaumberg A."/>
            <person name="Pati A."/>
            <person name="Liolios K."/>
            <person name="Nordberg H.P."/>
            <person name="Cantor M.N."/>
            <person name="Hua S.X."/>
            <person name="Woyke T."/>
        </authorList>
    </citation>
    <scope>NUCLEOTIDE SEQUENCE [LARGE SCALE GENOMIC DNA]</scope>
    <source>
        <strain evidence="10 11">YIM 93223</strain>
    </source>
</reference>
<dbReference type="OrthoDB" id="9780560at2"/>
<dbReference type="Proteomes" id="UP000054357">
    <property type="component" value="Unassembled WGS sequence"/>
</dbReference>
<evidence type="ECO:0000256" key="3">
    <source>
        <dbReference type="ARBA" id="ARBA00022692"/>
    </source>
</evidence>
<dbReference type="RefSeq" id="WP_084036696.1">
    <property type="nucleotide sequence ID" value="NZ_KI632509.1"/>
</dbReference>
<evidence type="ECO:0000256" key="7">
    <source>
        <dbReference type="SAM" id="Phobius"/>
    </source>
</evidence>
<dbReference type="PATRIC" id="fig|592678.3.peg.316"/>
<name>W9DNL5_9PSEU</name>
<evidence type="ECO:0000256" key="5">
    <source>
        <dbReference type="ARBA" id="ARBA00023136"/>
    </source>
</evidence>
<evidence type="ECO:0000256" key="4">
    <source>
        <dbReference type="ARBA" id="ARBA00022989"/>
    </source>
</evidence>
<organism evidence="10 11">
    <name type="scientific">Haloechinothrix halophila YIM 93223</name>
    <dbReference type="NCBI Taxonomy" id="592678"/>
    <lineage>
        <taxon>Bacteria</taxon>
        <taxon>Bacillati</taxon>
        <taxon>Actinomycetota</taxon>
        <taxon>Actinomycetes</taxon>
        <taxon>Pseudonocardiales</taxon>
        <taxon>Pseudonocardiaceae</taxon>
        <taxon>Haloechinothrix</taxon>
    </lineage>
</organism>
<feature type="transmembrane region" description="Helical" evidence="7">
    <location>
        <begin position="295"/>
        <end position="323"/>
    </location>
</feature>
<keyword evidence="5 7" id="KW-0472">Membrane</keyword>
<feature type="transmembrane region" description="Helical" evidence="7">
    <location>
        <begin position="343"/>
        <end position="371"/>
    </location>
</feature>
<dbReference type="AlphaFoldDB" id="W9DNL5"/>
<accession>W9DNL5</accession>
<dbReference type="GO" id="GO:0005886">
    <property type="term" value="C:plasma membrane"/>
    <property type="evidence" value="ECO:0007669"/>
    <property type="project" value="UniProtKB-SubCell"/>
</dbReference>
<dbReference type="Pfam" id="PF12704">
    <property type="entry name" value="MacB_PCD"/>
    <property type="match status" value="1"/>
</dbReference>
<dbReference type="EMBL" id="AZAK01000001">
    <property type="protein sequence ID" value="ETA66553.1"/>
    <property type="molecule type" value="Genomic_DNA"/>
</dbReference>
<evidence type="ECO:0000259" key="8">
    <source>
        <dbReference type="Pfam" id="PF02687"/>
    </source>
</evidence>
<feature type="domain" description="MacB-like periplasmic core" evidence="9">
    <location>
        <begin position="36"/>
        <end position="256"/>
    </location>
</feature>
<dbReference type="InterPro" id="IPR050250">
    <property type="entry name" value="Macrolide_Exporter_MacB"/>
</dbReference>
<evidence type="ECO:0000313" key="11">
    <source>
        <dbReference type="Proteomes" id="UP000054357"/>
    </source>
</evidence>
<keyword evidence="11" id="KW-1185">Reference proteome</keyword>
<dbReference type="PANTHER" id="PTHR30572:SF4">
    <property type="entry name" value="ABC TRANSPORTER PERMEASE YTRF"/>
    <property type="match status" value="1"/>
</dbReference>
<gene>
    <name evidence="10" type="ORF">AmyhaDRAFT_0313</name>
</gene>
<keyword evidence="2" id="KW-1003">Cell membrane</keyword>
<dbReference type="HOGENOM" id="CLU_000604_8_0_11"/>
<dbReference type="InterPro" id="IPR003838">
    <property type="entry name" value="ABC3_permease_C"/>
</dbReference>
<keyword evidence="4 7" id="KW-1133">Transmembrane helix</keyword>
<evidence type="ECO:0000259" key="9">
    <source>
        <dbReference type="Pfam" id="PF12704"/>
    </source>
</evidence>